<evidence type="ECO:0000256" key="3">
    <source>
        <dbReference type="ARBA" id="ARBA00023002"/>
    </source>
</evidence>
<name>A0A1Y2FVE0_PROLT</name>
<keyword evidence="2" id="KW-0521">NADP</keyword>
<dbReference type="InterPro" id="IPR002347">
    <property type="entry name" value="SDR_fam"/>
</dbReference>
<sequence>MADRLNQVANHLDPKNYSSKGGLLAGQVAIITGSGQGIGASAAKLFAGEGAKVVVSDIDAAKAEGVVKEIKATGGEAVAICGDIMDAEFPKKLVDATVQKYGQLNVIINNAGFTYDGVIHKMSDKQWDTMLAVHGTGPFRLVRAAAPYLRKKDGANKCIINISSTSGLHGNAGQINYAFAKAGVEGFTKTIAKEWGMFGVRSCTVAFGYIETRLTADKGDGAVMMVDGKAVPLGIPGRGKGAVSVNAVADIPLQRPGQAHEAAASILLMACPLASYINGITLPVTGGRGI</sequence>
<evidence type="ECO:0000259" key="5">
    <source>
        <dbReference type="SMART" id="SM00822"/>
    </source>
</evidence>
<evidence type="ECO:0000256" key="1">
    <source>
        <dbReference type="ARBA" id="ARBA00006484"/>
    </source>
</evidence>
<gene>
    <name evidence="6" type="ORF">BCR37DRAFT_353820</name>
</gene>
<dbReference type="Gene3D" id="3.40.50.720">
    <property type="entry name" value="NAD(P)-binding Rossmann-like Domain"/>
    <property type="match status" value="1"/>
</dbReference>
<proteinExistence type="inferred from homology"/>
<dbReference type="STRING" id="56484.A0A1Y2FVE0"/>
<dbReference type="SMART" id="SM00822">
    <property type="entry name" value="PKS_KR"/>
    <property type="match status" value="1"/>
</dbReference>
<dbReference type="PRINTS" id="PR00080">
    <property type="entry name" value="SDRFAMILY"/>
</dbReference>
<dbReference type="AlphaFoldDB" id="A0A1Y2FVE0"/>
<dbReference type="OMA" id="HGNAGQI"/>
<organism evidence="6 7">
    <name type="scientific">Protomyces lactucae-debilis</name>
    <dbReference type="NCBI Taxonomy" id="2754530"/>
    <lineage>
        <taxon>Eukaryota</taxon>
        <taxon>Fungi</taxon>
        <taxon>Dikarya</taxon>
        <taxon>Ascomycota</taxon>
        <taxon>Taphrinomycotina</taxon>
        <taxon>Taphrinomycetes</taxon>
        <taxon>Taphrinales</taxon>
        <taxon>Protomycetaceae</taxon>
        <taxon>Protomyces</taxon>
    </lineage>
</organism>
<evidence type="ECO:0000313" key="6">
    <source>
        <dbReference type="EMBL" id="ORY87970.1"/>
    </source>
</evidence>
<keyword evidence="7" id="KW-1185">Reference proteome</keyword>
<reference evidence="6 7" key="1">
    <citation type="submission" date="2016-07" db="EMBL/GenBank/DDBJ databases">
        <title>Pervasive Adenine N6-methylation of Active Genes in Fungi.</title>
        <authorList>
            <consortium name="DOE Joint Genome Institute"/>
            <person name="Mondo S.J."/>
            <person name="Dannebaum R.O."/>
            <person name="Kuo R.C."/>
            <person name="Labutti K."/>
            <person name="Haridas S."/>
            <person name="Kuo A."/>
            <person name="Salamov A."/>
            <person name="Ahrendt S.R."/>
            <person name="Lipzen A."/>
            <person name="Sullivan W."/>
            <person name="Andreopoulos W.B."/>
            <person name="Clum A."/>
            <person name="Lindquist E."/>
            <person name="Daum C."/>
            <person name="Ramamoorthy G.K."/>
            <person name="Gryganskyi A."/>
            <person name="Culley D."/>
            <person name="Magnuson J.K."/>
            <person name="James T.Y."/>
            <person name="O'Malley M.A."/>
            <person name="Stajich J.E."/>
            <person name="Spatafora J.W."/>
            <person name="Visel A."/>
            <person name="Grigoriev I.V."/>
        </authorList>
    </citation>
    <scope>NUCLEOTIDE SEQUENCE [LARGE SCALE GENOMIC DNA]</scope>
    <source>
        <strain evidence="6 7">12-1054</strain>
    </source>
</reference>
<dbReference type="Pfam" id="PF00106">
    <property type="entry name" value="adh_short"/>
    <property type="match status" value="1"/>
</dbReference>
<dbReference type="PANTHER" id="PTHR42760">
    <property type="entry name" value="SHORT-CHAIN DEHYDROGENASES/REDUCTASES FAMILY MEMBER"/>
    <property type="match status" value="1"/>
</dbReference>
<dbReference type="OrthoDB" id="1393670at2759"/>
<evidence type="ECO:0000256" key="4">
    <source>
        <dbReference type="RuleBase" id="RU000363"/>
    </source>
</evidence>
<dbReference type="FunFam" id="3.40.50.720:FF:000084">
    <property type="entry name" value="Short-chain dehydrogenase reductase"/>
    <property type="match status" value="1"/>
</dbReference>
<dbReference type="PRINTS" id="PR00081">
    <property type="entry name" value="GDHRDH"/>
</dbReference>
<dbReference type="GO" id="GO:0048038">
    <property type="term" value="F:quinone binding"/>
    <property type="evidence" value="ECO:0007669"/>
    <property type="project" value="TreeGrafter"/>
</dbReference>
<evidence type="ECO:0000256" key="2">
    <source>
        <dbReference type="ARBA" id="ARBA00022857"/>
    </source>
</evidence>
<dbReference type="InterPro" id="IPR057326">
    <property type="entry name" value="KR_dom"/>
</dbReference>
<protein>
    <recommendedName>
        <fullName evidence="5">Ketoreductase domain-containing protein</fullName>
    </recommendedName>
</protein>
<dbReference type="SUPFAM" id="SSF51735">
    <property type="entry name" value="NAD(P)-binding Rossmann-fold domains"/>
    <property type="match status" value="1"/>
</dbReference>
<dbReference type="GO" id="GO:0016616">
    <property type="term" value="F:oxidoreductase activity, acting on the CH-OH group of donors, NAD or NADP as acceptor"/>
    <property type="evidence" value="ECO:0007669"/>
    <property type="project" value="TreeGrafter"/>
</dbReference>
<comment type="similarity">
    <text evidence="1 4">Belongs to the short-chain dehydrogenases/reductases (SDR) family.</text>
</comment>
<dbReference type="InterPro" id="IPR036291">
    <property type="entry name" value="NAD(P)-bd_dom_sf"/>
</dbReference>
<accession>A0A1Y2FVE0</accession>
<feature type="domain" description="Ketoreductase" evidence="5">
    <location>
        <begin position="27"/>
        <end position="198"/>
    </location>
</feature>
<dbReference type="EMBL" id="MCFI01000001">
    <property type="protein sequence ID" value="ORY87970.1"/>
    <property type="molecule type" value="Genomic_DNA"/>
</dbReference>
<comment type="caution">
    <text evidence="6">The sequence shown here is derived from an EMBL/GenBank/DDBJ whole genome shotgun (WGS) entry which is preliminary data.</text>
</comment>
<dbReference type="RefSeq" id="XP_040728465.1">
    <property type="nucleotide sequence ID" value="XM_040868177.1"/>
</dbReference>
<dbReference type="GO" id="GO:0006633">
    <property type="term" value="P:fatty acid biosynthetic process"/>
    <property type="evidence" value="ECO:0007669"/>
    <property type="project" value="TreeGrafter"/>
</dbReference>
<keyword evidence="3" id="KW-0560">Oxidoreductase</keyword>
<evidence type="ECO:0000313" key="7">
    <source>
        <dbReference type="Proteomes" id="UP000193685"/>
    </source>
</evidence>
<dbReference type="GeneID" id="63784776"/>
<dbReference type="Proteomes" id="UP000193685">
    <property type="component" value="Unassembled WGS sequence"/>
</dbReference>
<dbReference type="PANTHER" id="PTHR42760:SF133">
    <property type="entry name" value="3-OXOACYL-[ACYL-CARRIER-PROTEIN] REDUCTASE"/>
    <property type="match status" value="1"/>
</dbReference>